<keyword evidence="2" id="KW-1185">Reference proteome</keyword>
<name>A0A2C6KPQ0_9APIC</name>
<reference evidence="1 2" key="1">
    <citation type="journal article" date="2017" name="Int. J. Parasitol.">
        <title>The genome of the protozoan parasite Cystoisospora suis and a reverse vaccinology approach to identify vaccine candidates.</title>
        <authorList>
            <person name="Palmieri N."/>
            <person name="Shrestha A."/>
            <person name="Ruttkowski B."/>
            <person name="Beck T."/>
            <person name="Vogl C."/>
            <person name="Tomley F."/>
            <person name="Blake D.P."/>
            <person name="Joachim A."/>
        </authorList>
    </citation>
    <scope>NUCLEOTIDE SEQUENCE [LARGE SCALE GENOMIC DNA]</scope>
    <source>
        <strain evidence="1 2">Wien I</strain>
    </source>
</reference>
<sequence>MTIGEGRVTYDSLFSPFQSCCRKEEFHCIVNRNLLFTSLCCLSVVRRFFILLLLPL</sequence>
<dbReference type="VEuPathDB" id="ToxoDB:CSUI_007720"/>
<dbReference type="AlphaFoldDB" id="A0A2C6KPQ0"/>
<proteinExistence type="predicted"/>
<organism evidence="1 2">
    <name type="scientific">Cystoisospora suis</name>
    <dbReference type="NCBI Taxonomy" id="483139"/>
    <lineage>
        <taxon>Eukaryota</taxon>
        <taxon>Sar</taxon>
        <taxon>Alveolata</taxon>
        <taxon>Apicomplexa</taxon>
        <taxon>Conoidasida</taxon>
        <taxon>Coccidia</taxon>
        <taxon>Eucoccidiorida</taxon>
        <taxon>Eimeriorina</taxon>
        <taxon>Sarcocystidae</taxon>
        <taxon>Cystoisospora</taxon>
    </lineage>
</organism>
<dbReference type="Proteomes" id="UP000221165">
    <property type="component" value="Unassembled WGS sequence"/>
</dbReference>
<dbReference type="EMBL" id="MIGC01004139">
    <property type="protein sequence ID" value="PHJ18454.1"/>
    <property type="molecule type" value="Genomic_DNA"/>
</dbReference>
<gene>
    <name evidence="1" type="ORF">CSUI_007720</name>
</gene>
<dbReference type="RefSeq" id="XP_067920161.1">
    <property type="nucleotide sequence ID" value="XM_068067864.1"/>
</dbReference>
<protein>
    <submittedName>
        <fullName evidence="1">Uncharacterized protein</fullName>
    </submittedName>
</protein>
<dbReference type="GeneID" id="94431075"/>
<evidence type="ECO:0000313" key="1">
    <source>
        <dbReference type="EMBL" id="PHJ18454.1"/>
    </source>
</evidence>
<evidence type="ECO:0000313" key="2">
    <source>
        <dbReference type="Proteomes" id="UP000221165"/>
    </source>
</evidence>
<comment type="caution">
    <text evidence="1">The sequence shown here is derived from an EMBL/GenBank/DDBJ whole genome shotgun (WGS) entry which is preliminary data.</text>
</comment>
<accession>A0A2C6KPQ0</accession>